<evidence type="ECO:0000313" key="17">
    <source>
        <dbReference type="Proteomes" id="UP000032670"/>
    </source>
</evidence>
<evidence type="ECO:0000256" key="7">
    <source>
        <dbReference type="ARBA" id="ARBA00023136"/>
    </source>
</evidence>
<sequence>MISYLRRVFVESWLGRVAAIVIFLAFIGWGIGDVVNYMGTETDVVAKIGNGQVGSADLAQALQAELPNITKQMGVSDPSQIPPALRQQIAYQILQRLVGQEEVQEAAHRQGIAVPDSAVRDEVFSLPYFKGANGQFDRTVLNARLSEHNLTEQRFLNIIRDDLTSRTLLQPVAQGASASTTMANRLSAYGLQTRTVDLVRIPFTAQATPTTPDDAVLRRFYANHLWMFRAPEYRHARLVVLSPATVAGSITVDDKDIKRVYDEQRSRYDIPETRDIQVITLQDEAAAKSIATLWGSGADWATVQNAAKNGAAVDMPGTRASGIPSEILSKAIFAAPLSAVQGPLKTEAGWTVFRVNKITPPNNTPFETAKQDILQQYRAAKAPSVVSERSRQLQDTIAGSGLDSIPADLGAVAAAGTLDANGNTQAGNPAPLPANGKLRDALVQKIFSLSKGNQPNLVEGPDNSWFAVQVDAITPAAPQSYEQAKAQVLAAWQAEARKHAADQKATALYVNAKAKGGLASAADATGSINTLSFSRAMPNKDIPAELMAYLPQMQAGQSVMAEDNGNFFVATVTKVSTPNPAADPVAFQRVKDTIAQSEGDDLVASYVDALAKQHPPKIIERAVASTLSSLGFDGKSAQ</sequence>
<protein>
    <recommendedName>
        <fullName evidence="2">Parvulin-like PPIase</fullName>
    </recommendedName>
    <alternativeName>
        <fullName evidence="9">Peptidyl-prolyl cis-trans isomerase plp</fullName>
    </alternativeName>
    <alternativeName>
        <fullName evidence="12">Periplasmic chaperone PpiD</fullName>
    </alternativeName>
    <alternativeName>
        <fullName evidence="13">Periplasmic folding chaperone</fullName>
    </alternativeName>
    <alternativeName>
        <fullName evidence="10">Rotamase plp</fullName>
    </alternativeName>
</protein>
<dbReference type="PANTHER" id="PTHR47529:SF1">
    <property type="entry name" value="PERIPLASMIC CHAPERONE PPID"/>
    <property type="match status" value="1"/>
</dbReference>
<comment type="caution">
    <text evidence="16">The sequence shown here is derived from an EMBL/GenBank/DDBJ whole genome shotgun (WGS) entry which is preliminary data.</text>
</comment>
<evidence type="ECO:0000256" key="10">
    <source>
        <dbReference type="ARBA" id="ARBA00031484"/>
    </source>
</evidence>
<keyword evidence="4" id="KW-0997">Cell inner membrane</keyword>
<evidence type="ECO:0000256" key="14">
    <source>
        <dbReference type="SAM" id="Phobius"/>
    </source>
</evidence>
<dbReference type="RefSeq" id="WP_048841838.1">
    <property type="nucleotide sequence ID" value="NZ_BAMX01000024.1"/>
</dbReference>
<evidence type="ECO:0000256" key="3">
    <source>
        <dbReference type="ARBA" id="ARBA00022475"/>
    </source>
</evidence>
<keyword evidence="5 14" id="KW-0812">Transmembrane</keyword>
<dbReference type="InterPro" id="IPR046357">
    <property type="entry name" value="PPIase_dom_sf"/>
</dbReference>
<evidence type="ECO:0000313" key="16">
    <source>
        <dbReference type="EMBL" id="GAN66774.1"/>
    </source>
</evidence>
<evidence type="ECO:0000256" key="6">
    <source>
        <dbReference type="ARBA" id="ARBA00022989"/>
    </source>
</evidence>
<dbReference type="SUPFAM" id="SSF54534">
    <property type="entry name" value="FKBP-like"/>
    <property type="match status" value="1"/>
</dbReference>
<dbReference type="Pfam" id="PF13624">
    <property type="entry name" value="SurA_N_3"/>
    <property type="match status" value="1"/>
</dbReference>
<accession>A0A6N3SUD7</accession>
<keyword evidence="3" id="KW-1003">Cell membrane</keyword>
<feature type="transmembrane region" description="Helical" evidence="14">
    <location>
        <begin position="12"/>
        <end position="32"/>
    </location>
</feature>
<dbReference type="Pfam" id="PF13145">
    <property type="entry name" value="Rotamase_2"/>
    <property type="match status" value="2"/>
</dbReference>
<evidence type="ECO:0000256" key="12">
    <source>
        <dbReference type="ARBA" id="ARBA00040743"/>
    </source>
</evidence>
<dbReference type="GO" id="GO:0003755">
    <property type="term" value="F:peptidyl-prolyl cis-trans isomerase activity"/>
    <property type="evidence" value="ECO:0007669"/>
    <property type="project" value="InterPro"/>
</dbReference>
<evidence type="ECO:0000256" key="9">
    <source>
        <dbReference type="ARBA" id="ARBA00030642"/>
    </source>
</evidence>
<keyword evidence="8" id="KW-0143">Chaperone</keyword>
<evidence type="ECO:0000256" key="13">
    <source>
        <dbReference type="ARBA" id="ARBA00042775"/>
    </source>
</evidence>
<dbReference type="STRING" id="1231341.Abor_024_218"/>
<evidence type="ECO:0000256" key="8">
    <source>
        <dbReference type="ARBA" id="ARBA00023186"/>
    </source>
</evidence>
<accession>A0A0D6NL55</accession>
<evidence type="ECO:0000256" key="11">
    <source>
        <dbReference type="ARBA" id="ARBA00038408"/>
    </source>
</evidence>
<organism evidence="16 17">
    <name type="scientific">Acetobacter orientalis</name>
    <dbReference type="NCBI Taxonomy" id="146474"/>
    <lineage>
        <taxon>Bacteria</taxon>
        <taxon>Pseudomonadati</taxon>
        <taxon>Pseudomonadota</taxon>
        <taxon>Alphaproteobacteria</taxon>
        <taxon>Acetobacterales</taxon>
        <taxon>Acetobacteraceae</taxon>
        <taxon>Acetobacter</taxon>
    </lineage>
</organism>
<name>A0A0D6NL55_9PROT</name>
<feature type="domain" description="PpiC" evidence="15">
    <location>
        <begin position="252"/>
        <end position="371"/>
    </location>
</feature>
<evidence type="ECO:0000256" key="4">
    <source>
        <dbReference type="ARBA" id="ARBA00022519"/>
    </source>
</evidence>
<reference evidence="16 17" key="1">
    <citation type="submission" date="2012-11" db="EMBL/GenBank/DDBJ databases">
        <title>Whole genome sequence of Acetobacter orientalis 21F-2.</title>
        <authorList>
            <person name="Azuma Y."/>
            <person name="Higashiura N."/>
            <person name="Hirakawa H."/>
            <person name="Matsushita K."/>
        </authorList>
    </citation>
    <scope>NUCLEOTIDE SEQUENCE [LARGE SCALE GENOMIC DNA]</scope>
    <source>
        <strain evidence="16 17">21F-2</strain>
    </source>
</reference>
<keyword evidence="7 14" id="KW-0472">Membrane</keyword>
<dbReference type="InterPro" id="IPR027304">
    <property type="entry name" value="Trigger_fact/SurA_dom_sf"/>
</dbReference>
<comment type="similarity">
    <text evidence="11">Belongs to the PpiD chaperone family.</text>
</comment>
<dbReference type="SUPFAM" id="SSF109998">
    <property type="entry name" value="Triger factor/SurA peptide-binding domain-like"/>
    <property type="match status" value="1"/>
</dbReference>
<evidence type="ECO:0000256" key="2">
    <source>
        <dbReference type="ARBA" id="ARBA00018370"/>
    </source>
</evidence>
<comment type="subcellular location">
    <subcellularLocation>
        <location evidence="1">Cell inner membrane</location>
        <topology evidence="1">Single-pass type II membrane protein</topology>
        <orientation evidence="1">Periplasmic side</orientation>
    </subcellularLocation>
</comment>
<evidence type="ECO:0000256" key="5">
    <source>
        <dbReference type="ARBA" id="ARBA00022692"/>
    </source>
</evidence>
<dbReference type="AlphaFoldDB" id="A0A0D6NL55"/>
<feature type="domain" description="PpiC" evidence="15">
    <location>
        <begin position="425"/>
        <end position="485"/>
    </location>
</feature>
<keyword evidence="17" id="KW-1185">Reference proteome</keyword>
<dbReference type="EMBL" id="BAMX01000024">
    <property type="protein sequence ID" value="GAN66774.1"/>
    <property type="molecule type" value="Genomic_DNA"/>
</dbReference>
<dbReference type="Gene3D" id="3.10.50.40">
    <property type="match status" value="1"/>
</dbReference>
<gene>
    <name evidence="16" type="ORF">Abor_024_218</name>
</gene>
<dbReference type="GeneID" id="76204913"/>
<dbReference type="Proteomes" id="UP000032670">
    <property type="component" value="Unassembled WGS sequence"/>
</dbReference>
<proteinExistence type="inferred from homology"/>
<dbReference type="InterPro" id="IPR000297">
    <property type="entry name" value="PPIase_PpiC"/>
</dbReference>
<dbReference type="Gene3D" id="1.10.4030.10">
    <property type="entry name" value="Porin chaperone SurA, peptide-binding domain"/>
    <property type="match status" value="1"/>
</dbReference>
<dbReference type="GO" id="GO:0005886">
    <property type="term" value="C:plasma membrane"/>
    <property type="evidence" value="ECO:0007669"/>
    <property type="project" value="UniProtKB-SubCell"/>
</dbReference>
<keyword evidence="6 14" id="KW-1133">Transmembrane helix</keyword>
<evidence type="ECO:0000259" key="15">
    <source>
        <dbReference type="Pfam" id="PF13145"/>
    </source>
</evidence>
<dbReference type="PANTHER" id="PTHR47529">
    <property type="entry name" value="PEPTIDYL-PROLYL CIS-TRANS ISOMERASE D"/>
    <property type="match status" value="1"/>
</dbReference>
<keyword evidence="16" id="KW-0413">Isomerase</keyword>
<dbReference type="InterPro" id="IPR052029">
    <property type="entry name" value="PpiD_chaperone"/>
</dbReference>
<evidence type="ECO:0000256" key="1">
    <source>
        <dbReference type="ARBA" id="ARBA00004382"/>
    </source>
</evidence>